<organism evidence="5">
    <name type="scientific">Hyalella azteca</name>
    <name type="common">Amphipod</name>
    <dbReference type="NCBI Taxonomy" id="294128"/>
    <lineage>
        <taxon>Eukaryota</taxon>
        <taxon>Metazoa</taxon>
        <taxon>Ecdysozoa</taxon>
        <taxon>Arthropoda</taxon>
        <taxon>Crustacea</taxon>
        <taxon>Multicrustacea</taxon>
        <taxon>Malacostraca</taxon>
        <taxon>Eumalacostraca</taxon>
        <taxon>Peracarida</taxon>
        <taxon>Amphipoda</taxon>
        <taxon>Senticaudata</taxon>
        <taxon>Talitrida</taxon>
        <taxon>Talitroidea</taxon>
        <taxon>Hyalellidae</taxon>
        <taxon>Hyalella</taxon>
    </lineage>
</organism>
<proteinExistence type="predicted"/>
<dbReference type="SUPFAM" id="SSF82895">
    <property type="entry name" value="TSP-1 type 1 repeat"/>
    <property type="match status" value="1"/>
</dbReference>
<name>A0A6A0H8E0_HYAAZ</name>
<keyword evidence="1" id="KW-0732">Signal</keyword>
<feature type="domain" description="Spondin-like TSP1" evidence="4">
    <location>
        <begin position="54"/>
        <end position="102"/>
    </location>
</feature>
<sequence length="162" mass="17983">MRSRSYLVPMKATASLCRRQLEEKEMCAASIPFCDGGSIDSIFGPDNIITDPACAVTQWSEWSPCSVTCGIGVQARTRVFLVPFANQHQCGVDTMTKRQCTGGRGNCDIDPSEAQVGVNGKLEADCSVFMRLNISVHDQYMFRHWCQRGKARLDRAERMLPG</sequence>
<dbReference type="PROSITE" id="PS50092">
    <property type="entry name" value="TSP1"/>
    <property type="match status" value="1"/>
</dbReference>
<dbReference type="InterPro" id="IPR044004">
    <property type="entry name" value="TSP1_spondin_dom"/>
</dbReference>
<dbReference type="PANTHER" id="PTHR11311">
    <property type="entry name" value="SPONDIN"/>
    <property type="match status" value="1"/>
</dbReference>
<evidence type="ECO:0000259" key="4">
    <source>
        <dbReference type="Pfam" id="PF19028"/>
    </source>
</evidence>
<dbReference type="InterPro" id="IPR036383">
    <property type="entry name" value="TSP1_rpt_sf"/>
</dbReference>
<gene>
    <name evidence="5" type="ORF">HAZT_HAZT000684</name>
</gene>
<protein>
    <recommendedName>
        <fullName evidence="4">Spondin-like TSP1 domain-containing protein</fullName>
    </recommendedName>
</protein>
<keyword evidence="2" id="KW-1015">Disulfide bond</keyword>
<dbReference type="InterPro" id="IPR051418">
    <property type="entry name" value="Spondin/Thrombospondin_T1"/>
</dbReference>
<reference evidence="5" key="1">
    <citation type="submission" date="2014-08" db="EMBL/GenBank/DDBJ databases">
        <authorList>
            <person name="Murali S."/>
            <person name="Richards S."/>
            <person name="Bandaranaike D."/>
            <person name="Bellair M."/>
            <person name="Blankenburg K."/>
            <person name="Chao H."/>
            <person name="Dinh H."/>
            <person name="Doddapaneni H."/>
            <person name="Dugan-Rocha S."/>
            <person name="Elkadiri S."/>
            <person name="Gnanaolivu R."/>
            <person name="Hughes D."/>
            <person name="Lee S."/>
            <person name="Li M."/>
            <person name="Ming W."/>
            <person name="Munidasa M."/>
            <person name="Muniz J."/>
            <person name="Nguyen L."/>
            <person name="Osuji N."/>
            <person name="Pu L.-L."/>
            <person name="Puazo M."/>
            <person name="Skinner E."/>
            <person name="Qu C."/>
            <person name="Quiroz J."/>
            <person name="Raj R."/>
            <person name="Weissenberger G."/>
            <person name="Xin Y."/>
            <person name="Zou X."/>
            <person name="Han Y."/>
            <person name="Worley K."/>
            <person name="Muzny D."/>
            <person name="Gibbs R."/>
        </authorList>
    </citation>
    <scope>NUCLEOTIDE SEQUENCE</scope>
    <source>
        <strain evidence="5">HAZT.00-mixed</strain>
        <tissue evidence="5">Whole organism</tissue>
    </source>
</reference>
<dbReference type="EMBL" id="JQDR03004588">
    <property type="protein sequence ID" value="KAA0201962.1"/>
    <property type="molecule type" value="Genomic_DNA"/>
</dbReference>
<dbReference type="AlphaFoldDB" id="A0A6A0H8E0"/>
<comment type="caution">
    <text evidence="5">The sequence shown here is derived from an EMBL/GenBank/DDBJ whole genome shotgun (WGS) entry which is preliminary data.</text>
</comment>
<evidence type="ECO:0000256" key="3">
    <source>
        <dbReference type="ARBA" id="ARBA00023180"/>
    </source>
</evidence>
<evidence type="ECO:0000256" key="1">
    <source>
        <dbReference type="ARBA" id="ARBA00022729"/>
    </source>
</evidence>
<dbReference type="Proteomes" id="UP000711488">
    <property type="component" value="Unassembled WGS sequence"/>
</dbReference>
<dbReference type="SMART" id="SM00209">
    <property type="entry name" value="TSP1"/>
    <property type="match status" value="1"/>
</dbReference>
<dbReference type="Pfam" id="PF19028">
    <property type="entry name" value="TSP1_spondin"/>
    <property type="match status" value="1"/>
</dbReference>
<evidence type="ECO:0000313" key="5">
    <source>
        <dbReference type="EMBL" id="KAA0201962.1"/>
    </source>
</evidence>
<dbReference type="PANTHER" id="PTHR11311:SF16">
    <property type="entry name" value="SPONDIN-1"/>
    <property type="match status" value="1"/>
</dbReference>
<evidence type="ECO:0000256" key="2">
    <source>
        <dbReference type="ARBA" id="ARBA00023157"/>
    </source>
</evidence>
<dbReference type="InterPro" id="IPR000884">
    <property type="entry name" value="TSP1_rpt"/>
</dbReference>
<keyword evidence="3" id="KW-0325">Glycoprotein</keyword>
<reference evidence="5" key="2">
    <citation type="journal article" date="2018" name="Environ. Sci. Technol.">
        <title>The Toxicogenome of Hyalella azteca: A Model for Sediment Ecotoxicology and Evolutionary Toxicology.</title>
        <authorList>
            <person name="Poynton H.C."/>
            <person name="Hasenbein S."/>
            <person name="Benoit J.B."/>
            <person name="Sepulveda M.S."/>
            <person name="Poelchau M.F."/>
            <person name="Hughes D.S.T."/>
            <person name="Murali S.C."/>
            <person name="Chen S."/>
            <person name="Glastad K.M."/>
            <person name="Goodisman M.A.D."/>
            <person name="Werren J.H."/>
            <person name="Vineis J.H."/>
            <person name="Bowen J.L."/>
            <person name="Friedrich M."/>
            <person name="Jones J."/>
            <person name="Robertson H.M."/>
            <person name="Feyereisen R."/>
            <person name="Mechler-Hickson A."/>
            <person name="Mathers N."/>
            <person name="Lee C.E."/>
            <person name="Colbourne J.K."/>
            <person name="Biales A."/>
            <person name="Johnston J.S."/>
            <person name="Wellborn G.A."/>
            <person name="Rosendale A.J."/>
            <person name="Cridge A.G."/>
            <person name="Munoz-Torres M.C."/>
            <person name="Bain P.A."/>
            <person name="Manny A.R."/>
            <person name="Major K.M."/>
            <person name="Lambert F.N."/>
            <person name="Vulpe C.D."/>
            <person name="Tuck P."/>
            <person name="Blalock B.J."/>
            <person name="Lin Y.Y."/>
            <person name="Smith M.E."/>
            <person name="Ochoa-Acuna H."/>
            <person name="Chen M.M."/>
            <person name="Childers C.P."/>
            <person name="Qu J."/>
            <person name="Dugan S."/>
            <person name="Lee S.L."/>
            <person name="Chao H."/>
            <person name="Dinh H."/>
            <person name="Han Y."/>
            <person name="Doddapaneni H."/>
            <person name="Worley K.C."/>
            <person name="Muzny D.M."/>
            <person name="Gibbs R.A."/>
            <person name="Richards S."/>
        </authorList>
    </citation>
    <scope>NUCLEOTIDE SEQUENCE</scope>
    <source>
        <strain evidence="5">HAZT.00-mixed</strain>
        <tissue evidence="5">Whole organism</tissue>
    </source>
</reference>
<accession>A0A6A0H8E0</accession>
<dbReference type="GO" id="GO:0031012">
    <property type="term" value="C:extracellular matrix"/>
    <property type="evidence" value="ECO:0007669"/>
    <property type="project" value="TreeGrafter"/>
</dbReference>
<dbReference type="GO" id="GO:0007155">
    <property type="term" value="P:cell adhesion"/>
    <property type="evidence" value="ECO:0007669"/>
    <property type="project" value="TreeGrafter"/>
</dbReference>
<reference evidence="5" key="3">
    <citation type="submission" date="2019-06" db="EMBL/GenBank/DDBJ databases">
        <authorList>
            <person name="Poynton C."/>
            <person name="Hasenbein S."/>
            <person name="Benoit J.B."/>
            <person name="Sepulveda M.S."/>
            <person name="Poelchau M.F."/>
            <person name="Murali S.C."/>
            <person name="Chen S."/>
            <person name="Glastad K.M."/>
            <person name="Werren J.H."/>
            <person name="Vineis J.H."/>
            <person name="Bowen J.L."/>
            <person name="Friedrich M."/>
            <person name="Jones J."/>
            <person name="Robertson H.M."/>
            <person name="Feyereisen R."/>
            <person name="Mechler-Hickson A."/>
            <person name="Mathers N."/>
            <person name="Lee C.E."/>
            <person name="Colbourne J.K."/>
            <person name="Biales A."/>
            <person name="Johnston J.S."/>
            <person name="Wellborn G.A."/>
            <person name="Rosendale A.J."/>
            <person name="Cridge A.G."/>
            <person name="Munoz-Torres M.C."/>
            <person name="Bain P.A."/>
            <person name="Manny A.R."/>
            <person name="Major K.M."/>
            <person name="Lambert F.N."/>
            <person name="Vulpe C.D."/>
            <person name="Tuck P."/>
            <person name="Blalock B.J."/>
            <person name="Lin Y.-Y."/>
            <person name="Smith M.E."/>
            <person name="Ochoa-Acuna H."/>
            <person name="Chen M.-J.M."/>
            <person name="Childers C.P."/>
            <person name="Qu J."/>
            <person name="Dugan S."/>
            <person name="Lee S.L."/>
            <person name="Chao H."/>
            <person name="Dinh H."/>
            <person name="Han Y."/>
            <person name="Doddapaneni H."/>
            <person name="Worley K.C."/>
            <person name="Muzny D.M."/>
            <person name="Gibbs R.A."/>
            <person name="Richards S."/>
        </authorList>
    </citation>
    <scope>NUCLEOTIDE SEQUENCE</scope>
    <source>
        <strain evidence="5">HAZT.00-mixed</strain>
        <tissue evidence="5">Whole organism</tissue>
    </source>
</reference>
<dbReference type="Gene3D" id="2.20.100.10">
    <property type="entry name" value="Thrombospondin type-1 (TSP1) repeat"/>
    <property type="match status" value="1"/>
</dbReference>